<evidence type="ECO:0000256" key="5">
    <source>
        <dbReference type="ARBA" id="ARBA00022597"/>
    </source>
</evidence>
<feature type="region of interest" description="Disordered" evidence="12">
    <location>
        <begin position="145"/>
        <end position="181"/>
    </location>
</feature>
<evidence type="ECO:0000256" key="1">
    <source>
        <dbReference type="ARBA" id="ARBA00004429"/>
    </source>
</evidence>
<feature type="domain" description="PTS EIIA type-2" evidence="14">
    <location>
        <begin position="3"/>
        <end position="146"/>
    </location>
</feature>
<keyword evidence="3" id="KW-1003">Cell membrane</keyword>
<feature type="transmembrane region" description="Helical" evidence="13">
    <location>
        <begin position="401"/>
        <end position="426"/>
    </location>
</feature>
<dbReference type="InterPro" id="IPR013014">
    <property type="entry name" value="PTS_EIIC_2"/>
</dbReference>
<name>A0ABY8K6A9_9ACTN</name>
<evidence type="ECO:0000256" key="12">
    <source>
        <dbReference type="SAM" id="MobiDB-lite"/>
    </source>
</evidence>
<dbReference type="CDD" id="cd00211">
    <property type="entry name" value="PTS_IIA_fru"/>
    <property type="match status" value="1"/>
</dbReference>
<evidence type="ECO:0000256" key="6">
    <source>
        <dbReference type="ARBA" id="ARBA00022679"/>
    </source>
</evidence>
<keyword evidence="5" id="KW-0762">Sugar transport</keyword>
<feature type="transmembrane region" description="Helical" evidence="13">
    <location>
        <begin position="667"/>
        <end position="687"/>
    </location>
</feature>
<evidence type="ECO:0000256" key="13">
    <source>
        <dbReference type="SAM" id="Phobius"/>
    </source>
</evidence>
<proteinExistence type="predicted"/>
<evidence type="ECO:0000313" key="17">
    <source>
        <dbReference type="EMBL" id="WGD42411.1"/>
    </source>
</evidence>
<dbReference type="InterPro" id="IPR016152">
    <property type="entry name" value="PTrfase/Anion_transptr"/>
</dbReference>
<evidence type="ECO:0000256" key="3">
    <source>
        <dbReference type="ARBA" id="ARBA00022475"/>
    </source>
</evidence>
<evidence type="ECO:0000256" key="10">
    <source>
        <dbReference type="ARBA" id="ARBA00022989"/>
    </source>
</evidence>
<dbReference type="Gene3D" id="3.40.50.2300">
    <property type="match status" value="1"/>
</dbReference>
<evidence type="ECO:0000313" key="18">
    <source>
        <dbReference type="Proteomes" id="UP001216440"/>
    </source>
</evidence>
<keyword evidence="9" id="KW-0418">Kinase</keyword>
<dbReference type="RefSeq" id="WP_279335464.1">
    <property type="nucleotide sequence ID" value="NZ_CP121682.1"/>
</dbReference>
<dbReference type="InterPro" id="IPR003501">
    <property type="entry name" value="PTS_EIIB_2/3"/>
</dbReference>
<dbReference type="PANTHER" id="PTHR30505:SF0">
    <property type="entry name" value="FRUCTOSE-LIKE PTS SYSTEM EIIBC COMPONENT-RELATED"/>
    <property type="match status" value="1"/>
</dbReference>
<protein>
    <submittedName>
        <fullName evidence="17">Fructose-specific PTS transporter subunit EIIC</fullName>
    </submittedName>
</protein>
<feature type="transmembrane region" description="Helical" evidence="13">
    <location>
        <begin position="438"/>
        <end position="468"/>
    </location>
</feature>
<evidence type="ECO:0000256" key="4">
    <source>
        <dbReference type="ARBA" id="ARBA00022553"/>
    </source>
</evidence>
<comment type="subcellular location">
    <subcellularLocation>
        <location evidence="1">Cell inner membrane</location>
        <topology evidence="1">Multi-pass membrane protein</topology>
    </subcellularLocation>
</comment>
<evidence type="ECO:0000256" key="9">
    <source>
        <dbReference type="ARBA" id="ARBA00022777"/>
    </source>
</evidence>
<dbReference type="SUPFAM" id="SSF55804">
    <property type="entry name" value="Phoshotransferase/anion transport protein"/>
    <property type="match status" value="1"/>
</dbReference>
<dbReference type="InterPro" id="IPR004715">
    <property type="entry name" value="PTS_IIA_fruc"/>
</dbReference>
<dbReference type="Pfam" id="PF00359">
    <property type="entry name" value="PTS_EIIA_2"/>
    <property type="match status" value="1"/>
</dbReference>
<dbReference type="Proteomes" id="UP001216440">
    <property type="component" value="Chromosome"/>
</dbReference>
<keyword evidence="8 13" id="KW-0812">Transmembrane</keyword>
<keyword evidence="6" id="KW-0808">Transferase</keyword>
<gene>
    <name evidence="17" type="ORF">PYS65_21000</name>
</gene>
<dbReference type="PANTHER" id="PTHR30505">
    <property type="entry name" value="FRUCTOSE-LIKE PERMEASE"/>
    <property type="match status" value="1"/>
</dbReference>
<keyword evidence="7" id="KW-0598">Phosphotransferase system</keyword>
<dbReference type="EMBL" id="CP121682">
    <property type="protein sequence ID" value="WGD42411.1"/>
    <property type="molecule type" value="Genomic_DNA"/>
</dbReference>
<organism evidence="17 18">
    <name type="scientific">Streptomyces cathayae</name>
    <dbReference type="NCBI Taxonomy" id="3031124"/>
    <lineage>
        <taxon>Bacteria</taxon>
        <taxon>Bacillati</taxon>
        <taxon>Actinomycetota</taxon>
        <taxon>Actinomycetes</taxon>
        <taxon>Kitasatosporales</taxon>
        <taxon>Streptomycetaceae</taxon>
        <taxon>Streptomyces</taxon>
    </lineage>
</organism>
<dbReference type="InterPro" id="IPR036095">
    <property type="entry name" value="PTS_EIIB-like_sf"/>
</dbReference>
<dbReference type="InterPro" id="IPR003352">
    <property type="entry name" value="PTS_EIIC"/>
</dbReference>
<dbReference type="Pfam" id="PF02378">
    <property type="entry name" value="PTS_EIIC"/>
    <property type="match status" value="1"/>
</dbReference>
<keyword evidence="18" id="KW-1185">Reference proteome</keyword>
<evidence type="ECO:0000259" key="15">
    <source>
        <dbReference type="PROSITE" id="PS51099"/>
    </source>
</evidence>
<dbReference type="InterPro" id="IPR006327">
    <property type="entry name" value="PTS_IIC_fruc"/>
</dbReference>
<dbReference type="SUPFAM" id="SSF52794">
    <property type="entry name" value="PTS system IIB component-like"/>
    <property type="match status" value="1"/>
</dbReference>
<feature type="domain" description="PTS EIIC type-2" evidence="16">
    <location>
        <begin position="350"/>
        <end position="697"/>
    </location>
</feature>
<accession>A0ABY8K6A9</accession>
<dbReference type="NCBIfam" id="TIGR00829">
    <property type="entry name" value="FRU"/>
    <property type="match status" value="1"/>
</dbReference>
<evidence type="ECO:0000256" key="7">
    <source>
        <dbReference type="ARBA" id="ARBA00022683"/>
    </source>
</evidence>
<evidence type="ECO:0000259" key="16">
    <source>
        <dbReference type="PROSITE" id="PS51104"/>
    </source>
</evidence>
<dbReference type="CDD" id="cd05569">
    <property type="entry name" value="PTS_IIB_fructose"/>
    <property type="match status" value="1"/>
</dbReference>
<dbReference type="PROSITE" id="PS51099">
    <property type="entry name" value="PTS_EIIB_TYPE_2"/>
    <property type="match status" value="1"/>
</dbReference>
<dbReference type="InterPro" id="IPR003353">
    <property type="entry name" value="PTS_IIB_fruc"/>
</dbReference>
<sequence length="719" mass="71921">MSEMITADLVDLDLSADTKEAAARALAERMVTLGRVTDLEGFLADVAAREAQMPTGLDGGIGIPHCRSEHVTEPTLAFGRSSAGIDFGAADGPADLIFLIAAPAGADDAHLTILSSLARKLMNAEFTDALRSVGDAEGAAALVRGDERPAADESAATASTAGTGSSGSPAGATDTAGTAGTADVKDTADSVAAPVAASTGAATGTTDAAGASGADEGARPFRIVAVTSCPTGIAHTYMAAEALENAGREAGVEIAVEPQGSAGFERLDPAVIAAADGVIFAHDVPVREKERFAGKPTVDTGVKAGINRPAELIAEVRGKAERGEVTAAAASTGTPVDRAGEPGEGYGTKLRKWLMSGVSYMVPFVAAGGLLIALGFAIGGYEINEAPSVMEHFAWTQAASWGALLFQIGGVAFGFLVPVLAGYIAYGMADRPGLVPGFVGGSISLTINAGFLGGLASGLIAGAVVLAIQRVRIPASLRGIMPVVVIPLISSAVVGFLMFVVIGKPIASAQKGMTDWLNGLTGTNAILLGTLLGLMMCFDLGGPVNKVAYTFATAGIAVASPSDSAMKIMAAVMAAGMVPPLAMALATTVRGKLFNRTERENGKAAWVLGASFISEGAIPFAAADPLRVIPASMVGGAVTGALSMAFGATLRAPHGGIFVVPLIGNPFLYLLAIAAGVCVTAALVIVLKSLGRSAPGVDGANAGKGSVASAAEAKQPVAA</sequence>
<dbReference type="NCBIfam" id="TIGR00848">
    <property type="entry name" value="fruA"/>
    <property type="match status" value="1"/>
</dbReference>
<keyword evidence="10 13" id="KW-1133">Transmembrane helix</keyword>
<dbReference type="PROSITE" id="PS51104">
    <property type="entry name" value="PTS_EIIC_TYPE_2"/>
    <property type="match status" value="1"/>
</dbReference>
<keyword evidence="4" id="KW-0597">Phosphoprotein</keyword>
<evidence type="ECO:0000256" key="8">
    <source>
        <dbReference type="ARBA" id="ARBA00022692"/>
    </source>
</evidence>
<reference evidence="17 18" key="1">
    <citation type="submission" date="2023-03" db="EMBL/GenBank/DDBJ databases">
        <authorList>
            <person name="Mo P."/>
        </authorList>
    </citation>
    <scope>NUCLEOTIDE SEQUENCE [LARGE SCALE GENOMIC DNA]</scope>
    <source>
        <strain evidence="17 18">HUAS 5</strain>
    </source>
</reference>
<dbReference type="Gene3D" id="3.40.930.10">
    <property type="entry name" value="Mannitol-specific EII, Chain A"/>
    <property type="match status" value="1"/>
</dbReference>
<feature type="transmembrane region" description="Helical" evidence="13">
    <location>
        <begin position="568"/>
        <end position="589"/>
    </location>
</feature>
<feature type="transmembrane region" description="Helical" evidence="13">
    <location>
        <begin position="358"/>
        <end position="381"/>
    </location>
</feature>
<dbReference type="Pfam" id="PF02302">
    <property type="entry name" value="PTS_IIB"/>
    <property type="match status" value="1"/>
</dbReference>
<feature type="domain" description="PTS EIIB type-2" evidence="15">
    <location>
        <begin position="223"/>
        <end position="318"/>
    </location>
</feature>
<keyword evidence="2" id="KW-0813">Transport</keyword>
<keyword evidence="11 13" id="KW-0472">Membrane</keyword>
<dbReference type="InterPro" id="IPR013011">
    <property type="entry name" value="PTS_EIIB_2"/>
</dbReference>
<dbReference type="PROSITE" id="PS51094">
    <property type="entry name" value="PTS_EIIA_TYPE_2"/>
    <property type="match status" value="1"/>
</dbReference>
<feature type="transmembrane region" description="Helical" evidence="13">
    <location>
        <begin position="628"/>
        <end position="647"/>
    </location>
</feature>
<evidence type="ECO:0000259" key="14">
    <source>
        <dbReference type="PROSITE" id="PS51094"/>
    </source>
</evidence>
<evidence type="ECO:0000256" key="11">
    <source>
        <dbReference type="ARBA" id="ARBA00023136"/>
    </source>
</evidence>
<feature type="transmembrane region" description="Helical" evidence="13">
    <location>
        <begin position="480"/>
        <end position="503"/>
    </location>
</feature>
<feature type="transmembrane region" description="Helical" evidence="13">
    <location>
        <begin position="515"/>
        <end position="536"/>
    </location>
</feature>
<dbReference type="NCBIfam" id="TIGR01427">
    <property type="entry name" value="PTS_IIC_fructo"/>
    <property type="match status" value="1"/>
</dbReference>
<feature type="compositionally biased region" description="Low complexity" evidence="12">
    <location>
        <begin position="152"/>
        <end position="181"/>
    </location>
</feature>
<evidence type="ECO:0000256" key="2">
    <source>
        <dbReference type="ARBA" id="ARBA00022448"/>
    </source>
</evidence>
<dbReference type="InterPro" id="IPR002178">
    <property type="entry name" value="PTS_EIIA_type-2_dom"/>
</dbReference>
<dbReference type="InterPro" id="IPR050864">
    <property type="entry name" value="Bacterial_PTS_Sugar_Transport"/>
</dbReference>